<evidence type="ECO:0000256" key="13">
    <source>
        <dbReference type="ARBA" id="ARBA00047281"/>
    </source>
</evidence>
<feature type="binding site" evidence="15">
    <location>
        <begin position="75"/>
        <end position="76"/>
    </location>
    <ligand>
        <name>GTP</name>
        <dbReference type="ChEBI" id="CHEBI:37565"/>
    </ligand>
</feature>
<feature type="binding site" evidence="16">
    <location>
        <position position="76"/>
    </location>
    <ligand>
        <name>Mg(2+)</name>
        <dbReference type="ChEBI" id="CHEBI:18420"/>
        <label>2</label>
        <note>catalytic</note>
    </ligand>
</feature>
<dbReference type="Gene3D" id="3.30.70.3000">
    <property type="match status" value="1"/>
</dbReference>
<evidence type="ECO:0000259" key="19">
    <source>
        <dbReference type="Pfam" id="PF14413"/>
    </source>
</evidence>
<organism evidence="20 21">
    <name type="scientific">Naganishia liquefaciens</name>
    <dbReference type="NCBI Taxonomy" id="104408"/>
    <lineage>
        <taxon>Eukaryota</taxon>
        <taxon>Fungi</taxon>
        <taxon>Dikarya</taxon>
        <taxon>Basidiomycota</taxon>
        <taxon>Agaricomycotina</taxon>
        <taxon>Tremellomycetes</taxon>
        <taxon>Filobasidiales</taxon>
        <taxon>Filobasidiaceae</taxon>
        <taxon>Naganishia</taxon>
    </lineage>
</organism>
<keyword evidence="11 14" id="KW-0342">GTP-binding</keyword>
<feature type="binding site" evidence="16">
    <location>
        <position position="30"/>
    </location>
    <ligand>
        <name>Mg(2+)</name>
        <dbReference type="ChEBI" id="CHEBI:18420"/>
        <label>1</label>
        <note>catalytic</note>
    </ligand>
</feature>
<dbReference type="GO" id="GO:0006400">
    <property type="term" value="P:tRNA modification"/>
    <property type="evidence" value="ECO:0007669"/>
    <property type="project" value="UniProtKB-UniRule"/>
</dbReference>
<evidence type="ECO:0000256" key="9">
    <source>
        <dbReference type="ARBA" id="ARBA00022741"/>
    </source>
</evidence>
<dbReference type="InterPro" id="IPR025845">
    <property type="entry name" value="Thg1_C_dom"/>
</dbReference>
<reference evidence="20" key="1">
    <citation type="submission" date="2020-07" db="EMBL/GenBank/DDBJ databases">
        <title>Draft Genome Sequence of a Deep-Sea Yeast, Naganishia (Cryptococcus) liquefaciens strain N6.</title>
        <authorList>
            <person name="Han Y.W."/>
            <person name="Kajitani R."/>
            <person name="Morimoto H."/>
            <person name="Parhat M."/>
            <person name="Tsubouchi H."/>
            <person name="Bakenova O."/>
            <person name="Ogata M."/>
            <person name="Argunhan B."/>
            <person name="Aoki R."/>
            <person name="Kajiwara S."/>
            <person name="Itoh T."/>
            <person name="Iwasaki H."/>
        </authorList>
    </citation>
    <scope>NUCLEOTIDE SEQUENCE</scope>
    <source>
        <strain evidence="20">N6</strain>
    </source>
</reference>
<evidence type="ECO:0000256" key="1">
    <source>
        <dbReference type="ARBA" id="ARBA00002939"/>
    </source>
</evidence>
<dbReference type="InterPro" id="IPR038469">
    <property type="entry name" value="tRNAHis_GuaTrfase_Thg1_sf"/>
</dbReference>
<protein>
    <recommendedName>
        <fullName evidence="4 14">tRNA(His) guanylyltransferase</fullName>
        <ecNumber evidence="3 14">2.7.7.79</ecNumber>
    </recommendedName>
    <alternativeName>
        <fullName evidence="12 14">tRNA-histidine guanylyltransferase</fullName>
    </alternativeName>
</protein>
<dbReference type="Pfam" id="PF14413">
    <property type="entry name" value="Thg1C"/>
    <property type="match status" value="1"/>
</dbReference>
<dbReference type="InterPro" id="IPR024956">
    <property type="entry name" value="tRNAHis_GuaTrfase_cat"/>
</dbReference>
<feature type="binding site" evidence="16">
    <location>
        <position position="29"/>
    </location>
    <ligand>
        <name>Mg(2+)</name>
        <dbReference type="ChEBI" id="CHEBI:18420"/>
        <label>1</label>
        <note>catalytic</note>
    </ligand>
</feature>
<gene>
    <name evidence="20" type="ORF">NliqN6_4816</name>
</gene>
<evidence type="ECO:0000256" key="15">
    <source>
        <dbReference type="PIRSR" id="PIRSR028980-1"/>
    </source>
</evidence>
<feature type="domain" description="Thg1 C-terminal" evidence="19">
    <location>
        <begin position="140"/>
        <end position="280"/>
    </location>
</feature>
<evidence type="ECO:0000256" key="10">
    <source>
        <dbReference type="ARBA" id="ARBA00022842"/>
    </source>
</evidence>
<dbReference type="OrthoDB" id="62560at2759"/>
<evidence type="ECO:0000256" key="6">
    <source>
        <dbReference type="ARBA" id="ARBA00022694"/>
    </source>
</evidence>
<keyword evidence="6 14" id="KW-0819">tRNA processing</keyword>
<evidence type="ECO:0000256" key="16">
    <source>
        <dbReference type="PIRSR" id="PIRSR028980-2"/>
    </source>
</evidence>
<dbReference type="InterPro" id="IPR007537">
    <property type="entry name" value="tRNAHis_GuaTrfase_Thg1"/>
</dbReference>
<comment type="similarity">
    <text evidence="2 14">Belongs to the tRNA(His) guanylyltransferase family.</text>
</comment>
<feature type="binding site" evidence="16">
    <location>
        <position position="76"/>
    </location>
    <ligand>
        <name>Mg(2+)</name>
        <dbReference type="ChEBI" id="CHEBI:18420"/>
        <label>1</label>
        <note>catalytic</note>
    </ligand>
</feature>
<dbReference type="GO" id="GO:0000287">
    <property type="term" value="F:magnesium ion binding"/>
    <property type="evidence" value="ECO:0007669"/>
    <property type="project" value="UniProtKB-UniRule"/>
</dbReference>
<keyword evidence="17" id="KW-1133">Transmembrane helix</keyword>
<dbReference type="PANTHER" id="PTHR12729">
    <property type="entry name" value="TRNA(HIS) GUANYLYLTRANSFERASE-RELATED"/>
    <property type="match status" value="1"/>
</dbReference>
<feature type="binding site" evidence="15">
    <location>
        <begin position="29"/>
        <end position="34"/>
    </location>
    <ligand>
        <name>GTP</name>
        <dbReference type="ChEBI" id="CHEBI:37565"/>
    </ligand>
</feature>
<dbReference type="PANTHER" id="PTHR12729:SF6">
    <property type="entry name" value="TRNA(HIS) GUANYLYLTRANSFERASE-RELATED"/>
    <property type="match status" value="1"/>
</dbReference>
<evidence type="ECO:0000256" key="8">
    <source>
        <dbReference type="ARBA" id="ARBA00022723"/>
    </source>
</evidence>
<dbReference type="GO" id="GO:0008193">
    <property type="term" value="F:tRNA guanylyltransferase activity"/>
    <property type="evidence" value="ECO:0007669"/>
    <property type="project" value="UniProtKB-UniRule"/>
</dbReference>
<evidence type="ECO:0000256" key="5">
    <source>
        <dbReference type="ARBA" id="ARBA00022679"/>
    </source>
</evidence>
<dbReference type="GO" id="GO:0005525">
    <property type="term" value="F:GTP binding"/>
    <property type="evidence" value="ECO:0007669"/>
    <property type="project" value="UniProtKB-UniRule"/>
</dbReference>
<keyword evidence="7 14" id="KW-0548">Nucleotidyltransferase</keyword>
<evidence type="ECO:0000256" key="2">
    <source>
        <dbReference type="ARBA" id="ARBA00010113"/>
    </source>
</evidence>
<comment type="cofactor">
    <cofactor evidence="16">
        <name>Mg(2+)</name>
        <dbReference type="ChEBI" id="CHEBI:18420"/>
    </cofactor>
    <text evidence="16">Binds 2 magnesium ions per subunit.</text>
</comment>
<dbReference type="FunFam" id="3.30.70.3000:FF:000001">
    <property type="entry name" value="tRNA(His) guanylyltransferase"/>
    <property type="match status" value="1"/>
</dbReference>
<evidence type="ECO:0000256" key="14">
    <source>
        <dbReference type="PIRNR" id="PIRNR028980"/>
    </source>
</evidence>
<comment type="function">
    <text evidence="1 14">Adds a GMP to the 5'-end of tRNA(His) after transcription and RNase P cleavage.</text>
</comment>
<keyword evidence="8 14" id="KW-0479">Metal-binding</keyword>
<keyword evidence="5 14" id="KW-0808">Transferase</keyword>
<evidence type="ECO:0000259" key="18">
    <source>
        <dbReference type="Pfam" id="PF04446"/>
    </source>
</evidence>
<dbReference type="Proteomes" id="UP000620104">
    <property type="component" value="Unassembled WGS sequence"/>
</dbReference>
<evidence type="ECO:0000313" key="21">
    <source>
        <dbReference type="Proteomes" id="UP000620104"/>
    </source>
</evidence>
<sequence>MANSRFKYVRNFELADNLLPSTYLVVRIDGKGFHRFSDAHSFAKPNDKAALDLMDRAAKRVFEEVPDVVVGFGESDEYSFLIRKDSSLFSRRESKIVTLIVSCFTSAYVFYWPQYMPPERILQYPPIFDGRIVQYPSTSQVKDYFRWRAVDTHINNLYNTTFWALVLQGGQTTTEANQTLSGTVSGDKNEILFKKFGINYSTLPEQFRRGSTVVRSAVEAVNETFGIPATANAEPSVTEPEDPRKIANPLFGHKQKKKPRAIPPYDGTTGEIVVLHVDMVKDDFWDQRPWLLA</sequence>
<evidence type="ECO:0000256" key="3">
    <source>
        <dbReference type="ARBA" id="ARBA00012511"/>
    </source>
</evidence>
<evidence type="ECO:0000256" key="4">
    <source>
        <dbReference type="ARBA" id="ARBA00015443"/>
    </source>
</evidence>
<dbReference type="EC" id="2.7.7.79" evidence="3 14"/>
<feature type="domain" description="tRNAHis guanylyltransferase catalytic" evidence="18">
    <location>
        <begin position="6"/>
        <end position="136"/>
    </location>
</feature>
<accession>A0A8H3TYB1</accession>
<comment type="catalytic activity">
    <reaction evidence="13 14">
        <text>a 5'-end ribonucleotide-tRNA(His) + GTP + ATP + H2O = a 5'-end phospho-guanosine-ribonucleotide-tRNA(His) + AMP + 2 diphosphate + H(+)</text>
        <dbReference type="Rhea" id="RHEA:54564"/>
        <dbReference type="Rhea" id="RHEA-COMP:14193"/>
        <dbReference type="Rhea" id="RHEA-COMP:14917"/>
        <dbReference type="ChEBI" id="CHEBI:15377"/>
        <dbReference type="ChEBI" id="CHEBI:15378"/>
        <dbReference type="ChEBI" id="CHEBI:30616"/>
        <dbReference type="ChEBI" id="CHEBI:33019"/>
        <dbReference type="ChEBI" id="CHEBI:37565"/>
        <dbReference type="ChEBI" id="CHEBI:138282"/>
        <dbReference type="ChEBI" id="CHEBI:141847"/>
        <dbReference type="ChEBI" id="CHEBI:456215"/>
        <dbReference type="EC" id="2.7.7.79"/>
    </reaction>
</comment>
<evidence type="ECO:0000256" key="7">
    <source>
        <dbReference type="ARBA" id="ARBA00022695"/>
    </source>
</evidence>
<keyword evidence="21" id="KW-1185">Reference proteome</keyword>
<keyword evidence="9 14" id="KW-0547">Nucleotide-binding</keyword>
<dbReference type="PIRSF" id="PIRSF028980">
    <property type="entry name" value="tRNAHis_guanylyltransferase"/>
    <property type="match status" value="1"/>
</dbReference>
<proteinExistence type="inferred from homology"/>
<feature type="binding site" evidence="16">
    <location>
        <position position="29"/>
    </location>
    <ligand>
        <name>Mg(2+)</name>
        <dbReference type="ChEBI" id="CHEBI:18420"/>
        <label>2</label>
        <note>catalytic</note>
    </ligand>
</feature>
<keyword evidence="10 14" id="KW-0460">Magnesium</keyword>
<feature type="transmembrane region" description="Helical" evidence="17">
    <location>
        <begin position="96"/>
        <end position="113"/>
    </location>
</feature>
<comment type="caution">
    <text evidence="20">The sequence shown here is derived from an EMBL/GenBank/DDBJ whole genome shotgun (WGS) entry which is preliminary data.</text>
</comment>
<evidence type="ECO:0000256" key="17">
    <source>
        <dbReference type="SAM" id="Phobius"/>
    </source>
</evidence>
<dbReference type="AlphaFoldDB" id="A0A8H3TYB1"/>
<dbReference type="EMBL" id="BLZA01000030">
    <property type="protein sequence ID" value="GHJ88414.1"/>
    <property type="molecule type" value="Genomic_DNA"/>
</dbReference>
<evidence type="ECO:0000256" key="12">
    <source>
        <dbReference type="ARBA" id="ARBA00032480"/>
    </source>
</evidence>
<evidence type="ECO:0000256" key="11">
    <source>
        <dbReference type="ARBA" id="ARBA00023134"/>
    </source>
</evidence>
<keyword evidence="17" id="KW-0472">Membrane</keyword>
<evidence type="ECO:0000313" key="20">
    <source>
        <dbReference type="EMBL" id="GHJ88414.1"/>
    </source>
</evidence>
<name>A0A8H3TYB1_9TREE</name>
<keyword evidence="17" id="KW-0812">Transmembrane</keyword>
<dbReference type="Pfam" id="PF04446">
    <property type="entry name" value="Thg1"/>
    <property type="match status" value="1"/>
</dbReference>